<comment type="caution">
    <text evidence="2">The sequence shown here is derived from an EMBL/GenBank/DDBJ whole genome shotgun (WGS) entry which is preliminary data.</text>
</comment>
<reference evidence="3" key="1">
    <citation type="journal article" date="2019" name="Int. J. Syst. Evol. Microbiol.">
        <title>The Global Catalogue of Microorganisms (GCM) 10K type strain sequencing project: providing services to taxonomists for standard genome sequencing and annotation.</title>
        <authorList>
            <consortium name="The Broad Institute Genomics Platform"/>
            <consortium name="The Broad Institute Genome Sequencing Center for Infectious Disease"/>
            <person name="Wu L."/>
            <person name="Ma J."/>
        </authorList>
    </citation>
    <scope>NUCLEOTIDE SEQUENCE [LARGE SCALE GENOMIC DNA]</scope>
    <source>
        <strain evidence="3">KACC 11904</strain>
    </source>
</reference>
<dbReference type="EMBL" id="JBHSMJ010000065">
    <property type="protein sequence ID" value="MFC5452844.1"/>
    <property type="molecule type" value="Genomic_DNA"/>
</dbReference>
<dbReference type="SUPFAM" id="SSF49503">
    <property type="entry name" value="Cupredoxins"/>
    <property type="match status" value="1"/>
</dbReference>
<name>A0ABW0KHC6_9BACL</name>
<dbReference type="Gene3D" id="2.60.40.420">
    <property type="entry name" value="Cupredoxins - blue copper proteins"/>
    <property type="match status" value="1"/>
</dbReference>
<proteinExistence type="predicted"/>
<evidence type="ECO:0000313" key="2">
    <source>
        <dbReference type="EMBL" id="MFC5452844.1"/>
    </source>
</evidence>
<dbReference type="Pfam" id="PF13473">
    <property type="entry name" value="Cupredoxin_1"/>
    <property type="match status" value="1"/>
</dbReference>
<feature type="domain" description="EfeO-type cupredoxin-like" evidence="1">
    <location>
        <begin position="39"/>
        <end position="127"/>
    </location>
</feature>
<dbReference type="InterPro" id="IPR028096">
    <property type="entry name" value="EfeO_Cupredoxin"/>
</dbReference>
<sequence>MKKKWKLAFTAAGLIIGVSAALLIYTQGRPDPVDPLLAEQAAGYQVATVQVTADGFVPNHLDLKAGVPAKINFIKTTGLTCIKSMASTELGLDVPLDKGNNIVTLDHVQPGTYTYHCGMYMYNGTFTIN</sequence>
<organism evidence="2 3">
    <name type="scientific">Paenibacillus aestuarii</name>
    <dbReference type="NCBI Taxonomy" id="516965"/>
    <lineage>
        <taxon>Bacteria</taxon>
        <taxon>Bacillati</taxon>
        <taxon>Bacillota</taxon>
        <taxon>Bacilli</taxon>
        <taxon>Bacillales</taxon>
        <taxon>Paenibacillaceae</taxon>
        <taxon>Paenibacillus</taxon>
    </lineage>
</organism>
<keyword evidence="3" id="KW-1185">Reference proteome</keyword>
<dbReference type="InterPro" id="IPR008972">
    <property type="entry name" value="Cupredoxin"/>
</dbReference>
<evidence type="ECO:0000259" key="1">
    <source>
        <dbReference type="Pfam" id="PF13473"/>
    </source>
</evidence>
<accession>A0ABW0KHC6</accession>
<dbReference type="Proteomes" id="UP001596044">
    <property type="component" value="Unassembled WGS sequence"/>
</dbReference>
<protein>
    <submittedName>
        <fullName evidence="2">Cupredoxin domain-containing protein</fullName>
    </submittedName>
</protein>
<dbReference type="RefSeq" id="WP_270879109.1">
    <property type="nucleotide sequence ID" value="NZ_JAQFVF010000023.1"/>
</dbReference>
<evidence type="ECO:0000313" key="3">
    <source>
        <dbReference type="Proteomes" id="UP001596044"/>
    </source>
</evidence>
<gene>
    <name evidence="2" type="ORF">ACFPOG_32050</name>
</gene>